<dbReference type="SMART" id="SM00490">
    <property type="entry name" value="HELICc"/>
    <property type="match status" value="1"/>
</dbReference>
<evidence type="ECO:0000256" key="5">
    <source>
        <dbReference type="ARBA" id="ARBA00022840"/>
    </source>
</evidence>
<dbReference type="GO" id="GO:0003724">
    <property type="term" value="F:RNA helicase activity"/>
    <property type="evidence" value="ECO:0007669"/>
    <property type="project" value="UniProtKB-EC"/>
</dbReference>
<evidence type="ECO:0000259" key="12">
    <source>
        <dbReference type="PROSITE" id="PS51195"/>
    </source>
</evidence>
<dbReference type="SMART" id="SM00487">
    <property type="entry name" value="DEXDc"/>
    <property type="match status" value="1"/>
</dbReference>
<name>A0A9W4JGX3_9EURO</name>
<dbReference type="GO" id="GO:0003676">
    <property type="term" value="F:nucleic acid binding"/>
    <property type="evidence" value="ECO:0007669"/>
    <property type="project" value="InterPro"/>
</dbReference>
<dbReference type="InterPro" id="IPR027417">
    <property type="entry name" value="P-loop_NTPase"/>
</dbReference>
<keyword evidence="5 8" id="KW-0067">ATP-binding</keyword>
<dbReference type="PANTHER" id="PTHR47958">
    <property type="entry name" value="ATP-DEPENDENT RNA HELICASE DBP3"/>
    <property type="match status" value="1"/>
</dbReference>
<evidence type="ECO:0000256" key="4">
    <source>
        <dbReference type="ARBA" id="ARBA00022806"/>
    </source>
</evidence>
<dbReference type="OrthoDB" id="196131at2759"/>
<dbReference type="SUPFAM" id="SSF52540">
    <property type="entry name" value="P-loop containing nucleoside triphosphate hydrolases"/>
    <property type="match status" value="1"/>
</dbReference>
<feature type="region of interest" description="Disordered" evidence="9">
    <location>
        <begin position="625"/>
        <end position="738"/>
    </location>
</feature>
<dbReference type="InterPro" id="IPR001650">
    <property type="entry name" value="Helicase_C-like"/>
</dbReference>
<evidence type="ECO:0000256" key="6">
    <source>
        <dbReference type="ARBA" id="ARBA00047984"/>
    </source>
</evidence>
<feature type="domain" description="DEAD-box RNA helicase Q" evidence="12">
    <location>
        <begin position="200"/>
        <end position="228"/>
    </location>
</feature>
<dbReference type="EC" id="3.6.4.13" evidence="1"/>
<keyword evidence="2 8" id="KW-0547">Nucleotide-binding</keyword>
<dbReference type="AlphaFoldDB" id="A0A9W4JGX3"/>
<dbReference type="InterPro" id="IPR000629">
    <property type="entry name" value="RNA-helicase_DEAD-box_CS"/>
</dbReference>
<sequence>MWKEVPNTYTVPIISECLPNQVVCPRQYTSRSLLPSFSLSSFSTFRVPDSGSTSIRLFLLYNLTVMDPNEDAAQQETAEFDMASATGSPKPVKEDVAAGVLSGIGPDAEAAGQVARDRGWTDPVPFAYSELNSRDDQREWAGIAARYEWDQEYGEVGPAHPELEEQLFRGSLIPRAGSKLEDLNNFKVNVESTDAIEAVHEWKDLGLHPVMLQNIALCQYDRPTAIQSYAIPAVMSNQDLIAVAQTGSGKTGAFLIPILSKLMGKAKKLAAPRPNTVQGFDMVRDGVRAEPLVLIVCPTRELATQIFDEARRLCYRSMLRPCVAYGGAPSRAQREELQKGCDILIATPGRLLDFMEQTHVLSLRRVRYTVIDEADEMLDADWEDEFKRIMSGGDLNEDGDHRYLMFSATFNKEFRKLAKDYLTDDHVRLRVGRAGSTHRNVVQDIVWADQHQKMKALYDLLISMPPVRTLVFVNSKDQVDFVDDYLYNSGMPTTSIHSGRTQIEREDAIRSFRTARCPIMVATGVTARGLDVVNVLHVVNYDLPSTMHGGITEYVHRIGRTARIGNEGIATSFYNERNEDIAYDLVKILMESKQTIPDFLEPYRPENDELDFDDNSEDEFFDQQEEEAGFGDGSEAGDKADSQEGDAEKENQPVSDEVDDPFVDSNKSKKEVDDWKDSENESRSSKPPKVSKQKDDWKDTGTPTRPSKSKDSAINESAWAPKNDDFWGAPPSKADRAW</sequence>
<comment type="similarity">
    <text evidence="8">Belongs to the DEAD box helicase family.</text>
</comment>
<dbReference type="EMBL" id="CAJVPA010000204">
    <property type="protein sequence ID" value="CAG8398865.1"/>
    <property type="molecule type" value="Genomic_DNA"/>
</dbReference>
<keyword evidence="4 8" id="KW-0347">Helicase</keyword>
<dbReference type="InterPro" id="IPR011545">
    <property type="entry name" value="DEAD/DEAH_box_helicase_dom"/>
</dbReference>
<protein>
    <recommendedName>
        <fullName evidence="1">RNA helicase</fullName>
        <ecNumber evidence="1">3.6.4.13</ecNumber>
    </recommendedName>
</protein>
<reference evidence="13" key="1">
    <citation type="submission" date="2021-07" db="EMBL/GenBank/DDBJ databases">
        <authorList>
            <person name="Branca A.L. A."/>
        </authorList>
    </citation>
    <scope>NUCLEOTIDE SEQUENCE</scope>
</reference>
<feature type="short sequence motif" description="Q motif" evidence="7">
    <location>
        <begin position="200"/>
        <end position="228"/>
    </location>
</feature>
<proteinExistence type="inferred from homology"/>
<dbReference type="Gene3D" id="3.40.50.300">
    <property type="entry name" value="P-loop containing nucleotide triphosphate hydrolases"/>
    <property type="match status" value="2"/>
</dbReference>
<feature type="compositionally biased region" description="Basic and acidic residues" evidence="9">
    <location>
        <begin position="636"/>
        <end position="651"/>
    </location>
</feature>
<keyword evidence="3 8" id="KW-0378">Hydrolase</keyword>
<dbReference type="InterPro" id="IPR014001">
    <property type="entry name" value="Helicase_ATP-bd"/>
</dbReference>
<evidence type="ECO:0000259" key="10">
    <source>
        <dbReference type="PROSITE" id="PS51192"/>
    </source>
</evidence>
<dbReference type="GO" id="GO:0016787">
    <property type="term" value="F:hydrolase activity"/>
    <property type="evidence" value="ECO:0007669"/>
    <property type="project" value="UniProtKB-KW"/>
</dbReference>
<evidence type="ECO:0000259" key="11">
    <source>
        <dbReference type="PROSITE" id="PS51194"/>
    </source>
</evidence>
<evidence type="ECO:0000256" key="8">
    <source>
        <dbReference type="RuleBase" id="RU000492"/>
    </source>
</evidence>
<feature type="domain" description="Helicase ATP-binding" evidence="10">
    <location>
        <begin position="231"/>
        <end position="428"/>
    </location>
</feature>
<evidence type="ECO:0000256" key="1">
    <source>
        <dbReference type="ARBA" id="ARBA00012552"/>
    </source>
</evidence>
<evidence type="ECO:0000256" key="9">
    <source>
        <dbReference type="SAM" id="MobiDB-lite"/>
    </source>
</evidence>
<comment type="caution">
    <text evidence="13">The sequence shown here is derived from an EMBL/GenBank/DDBJ whole genome shotgun (WGS) entry which is preliminary data.</text>
</comment>
<dbReference type="Proteomes" id="UP001152646">
    <property type="component" value="Unassembled WGS sequence"/>
</dbReference>
<evidence type="ECO:0000313" key="14">
    <source>
        <dbReference type="Proteomes" id="UP001152646"/>
    </source>
</evidence>
<dbReference type="Pfam" id="PF00270">
    <property type="entry name" value="DEAD"/>
    <property type="match status" value="1"/>
</dbReference>
<dbReference type="GO" id="GO:0005524">
    <property type="term" value="F:ATP binding"/>
    <property type="evidence" value="ECO:0007669"/>
    <property type="project" value="UniProtKB-KW"/>
</dbReference>
<evidence type="ECO:0000313" key="13">
    <source>
        <dbReference type="EMBL" id="CAG8398865.1"/>
    </source>
</evidence>
<dbReference type="InterPro" id="IPR014014">
    <property type="entry name" value="RNA_helicase_DEAD_Q_motif"/>
</dbReference>
<evidence type="ECO:0000256" key="7">
    <source>
        <dbReference type="PROSITE-ProRule" id="PRU00552"/>
    </source>
</evidence>
<comment type="catalytic activity">
    <reaction evidence="6">
        <text>ATP + H2O = ADP + phosphate + H(+)</text>
        <dbReference type="Rhea" id="RHEA:13065"/>
        <dbReference type="ChEBI" id="CHEBI:15377"/>
        <dbReference type="ChEBI" id="CHEBI:15378"/>
        <dbReference type="ChEBI" id="CHEBI:30616"/>
        <dbReference type="ChEBI" id="CHEBI:43474"/>
        <dbReference type="ChEBI" id="CHEBI:456216"/>
        <dbReference type="EC" id="3.6.4.13"/>
    </reaction>
</comment>
<dbReference type="CDD" id="cd18787">
    <property type="entry name" value="SF2_C_DEAD"/>
    <property type="match status" value="1"/>
</dbReference>
<gene>
    <name evidence="13" type="ORF">PSALAMII_LOCUS7879</name>
</gene>
<organism evidence="13 14">
    <name type="scientific">Penicillium salamii</name>
    <dbReference type="NCBI Taxonomy" id="1612424"/>
    <lineage>
        <taxon>Eukaryota</taxon>
        <taxon>Fungi</taxon>
        <taxon>Dikarya</taxon>
        <taxon>Ascomycota</taxon>
        <taxon>Pezizomycotina</taxon>
        <taxon>Eurotiomycetes</taxon>
        <taxon>Eurotiomycetidae</taxon>
        <taxon>Eurotiales</taxon>
        <taxon>Aspergillaceae</taxon>
        <taxon>Penicillium</taxon>
    </lineage>
</organism>
<accession>A0A9W4JGX3</accession>
<evidence type="ECO:0000256" key="3">
    <source>
        <dbReference type="ARBA" id="ARBA00022801"/>
    </source>
</evidence>
<dbReference type="Pfam" id="PF00271">
    <property type="entry name" value="Helicase_C"/>
    <property type="match status" value="1"/>
</dbReference>
<evidence type="ECO:0000256" key="2">
    <source>
        <dbReference type="ARBA" id="ARBA00022741"/>
    </source>
</evidence>
<dbReference type="PROSITE" id="PS51194">
    <property type="entry name" value="HELICASE_CTER"/>
    <property type="match status" value="1"/>
</dbReference>
<feature type="compositionally biased region" description="Basic and acidic residues" evidence="9">
    <location>
        <begin position="666"/>
        <end position="684"/>
    </location>
</feature>
<feature type="domain" description="Helicase C-terminal" evidence="11">
    <location>
        <begin position="456"/>
        <end position="611"/>
    </location>
</feature>
<dbReference type="PROSITE" id="PS00039">
    <property type="entry name" value="DEAD_ATP_HELICASE"/>
    <property type="match status" value="1"/>
</dbReference>
<dbReference type="PROSITE" id="PS51192">
    <property type="entry name" value="HELICASE_ATP_BIND_1"/>
    <property type="match status" value="1"/>
</dbReference>
<dbReference type="PROSITE" id="PS51195">
    <property type="entry name" value="Q_MOTIF"/>
    <property type="match status" value="1"/>
</dbReference>